<dbReference type="OrthoDB" id="9811523at2"/>
<dbReference type="InterPro" id="IPR000182">
    <property type="entry name" value="GNAT_dom"/>
</dbReference>
<name>F4KVM0_HALH1</name>
<keyword evidence="3" id="KW-1185">Reference proteome</keyword>
<dbReference type="InterPro" id="IPR016181">
    <property type="entry name" value="Acyl_CoA_acyltransferase"/>
</dbReference>
<dbReference type="SUPFAM" id="SSF55729">
    <property type="entry name" value="Acyl-CoA N-acyltransferases (Nat)"/>
    <property type="match status" value="1"/>
</dbReference>
<dbReference type="Gene3D" id="3.40.630.30">
    <property type="match status" value="1"/>
</dbReference>
<dbReference type="InterPro" id="IPR051531">
    <property type="entry name" value="N-acetyltransferase"/>
</dbReference>
<dbReference type="RefSeq" id="WP_013767015.1">
    <property type="nucleotide sequence ID" value="NC_015510.1"/>
</dbReference>
<dbReference type="PANTHER" id="PTHR43792:SF13">
    <property type="entry name" value="ACETYLTRANSFERASE"/>
    <property type="match status" value="1"/>
</dbReference>
<feature type="domain" description="N-acetyltransferase" evidence="1">
    <location>
        <begin position="13"/>
        <end position="176"/>
    </location>
</feature>
<dbReference type="AlphaFoldDB" id="F4KVM0"/>
<protein>
    <submittedName>
        <fullName evidence="2">GCN5-related N-acetyltransferase</fullName>
    </submittedName>
</protein>
<evidence type="ECO:0000313" key="2">
    <source>
        <dbReference type="EMBL" id="AEE52477.1"/>
    </source>
</evidence>
<dbReference type="EMBL" id="CP002691">
    <property type="protein sequence ID" value="AEE52477.1"/>
    <property type="molecule type" value="Genomic_DNA"/>
</dbReference>
<dbReference type="KEGG" id="hhy:Halhy_4641"/>
<dbReference type="GO" id="GO:0016747">
    <property type="term" value="F:acyltransferase activity, transferring groups other than amino-acyl groups"/>
    <property type="evidence" value="ECO:0007669"/>
    <property type="project" value="InterPro"/>
</dbReference>
<gene>
    <name evidence="2" type="ordered locus">Halhy_4641</name>
</gene>
<sequence>MKNDLTEHILETPRMWLVSCSIPLYEAILRHDNQIAEYLGIEVKAGWTEFGDEPSVYSMERVRVNPAEEPWWQYLAVHKADNLLIGAGGYKGGPNRFGVVEIGYEIMLDYRNQGYATEFAQYLINFAFSHADIKVVQAHTLAEPNASTHVLKRCGMEFVQEMFDPDDGTIWQWKVHRPA</sequence>
<evidence type="ECO:0000259" key="1">
    <source>
        <dbReference type="PROSITE" id="PS51186"/>
    </source>
</evidence>
<accession>F4KVM0</accession>
<dbReference type="Pfam" id="PF13302">
    <property type="entry name" value="Acetyltransf_3"/>
    <property type="match status" value="1"/>
</dbReference>
<evidence type="ECO:0000313" key="3">
    <source>
        <dbReference type="Proteomes" id="UP000008461"/>
    </source>
</evidence>
<dbReference type="PROSITE" id="PS51186">
    <property type="entry name" value="GNAT"/>
    <property type="match status" value="1"/>
</dbReference>
<dbReference type="HOGENOM" id="CLU_013985_28_0_10"/>
<dbReference type="PANTHER" id="PTHR43792">
    <property type="entry name" value="GNAT FAMILY, PUTATIVE (AFU_ORTHOLOGUE AFUA_3G00765)-RELATED-RELATED"/>
    <property type="match status" value="1"/>
</dbReference>
<reference evidence="2 3" key="1">
    <citation type="journal article" date="2011" name="Stand. Genomic Sci.">
        <title>Complete genome sequence of Haliscomenobacter hydrossis type strain (O).</title>
        <authorList>
            <consortium name="US DOE Joint Genome Institute (JGI-PGF)"/>
            <person name="Daligault H."/>
            <person name="Lapidus A."/>
            <person name="Zeytun A."/>
            <person name="Nolan M."/>
            <person name="Lucas S."/>
            <person name="Del Rio T.G."/>
            <person name="Tice H."/>
            <person name="Cheng J.F."/>
            <person name="Tapia R."/>
            <person name="Han C."/>
            <person name="Goodwin L."/>
            <person name="Pitluck S."/>
            <person name="Liolios K."/>
            <person name="Pagani I."/>
            <person name="Ivanova N."/>
            <person name="Huntemann M."/>
            <person name="Mavromatis K."/>
            <person name="Mikhailova N."/>
            <person name="Pati A."/>
            <person name="Chen A."/>
            <person name="Palaniappan K."/>
            <person name="Land M."/>
            <person name="Hauser L."/>
            <person name="Brambilla E.M."/>
            <person name="Rohde M."/>
            <person name="Verbarg S."/>
            <person name="Goker M."/>
            <person name="Bristow J."/>
            <person name="Eisen J.A."/>
            <person name="Markowitz V."/>
            <person name="Hugenholtz P."/>
            <person name="Kyrpides N.C."/>
            <person name="Klenk H.P."/>
            <person name="Woyke T."/>
        </authorList>
    </citation>
    <scope>NUCLEOTIDE SEQUENCE [LARGE SCALE GENOMIC DNA]</scope>
    <source>
        <strain evidence="3">ATCC 27775 / DSM 1100 / LMG 10767 / O</strain>
    </source>
</reference>
<dbReference type="STRING" id="760192.Halhy_4641"/>
<organism evidence="2 3">
    <name type="scientific">Haliscomenobacter hydrossis (strain ATCC 27775 / DSM 1100 / LMG 10767 / O)</name>
    <dbReference type="NCBI Taxonomy" id="760192"/>
    <lineage>
        <taxon>Bacteria</taxon>
        <taxon>Pseudomonadati</taxon>
        <taxon>Bacteroidota</taxon>
        <taxon>Saprospiria</taxon>
        <taxon>Saprospirales</taxon>
        <taxon>Haliscomenobacteraceae</taxon>
        <taxon>Haliscomenobacter</taxon>
    </lineage>
</organism>
<dbReference type="eggNOG" id="COG1670">
    <property type="taxonomic scope" value="Bacteria"/>
</dbReference>
<reference key="2">
    <citation type="submission" date="2011-04" db="EMBL/GenBank/DDBJ databases">
        <title>Complete sequence of chromosome of Haliscomenobacter hydrossis DSM 1100.</title>
        <authorList>
            <consortium name="US DOE Joint Genome Institute (JGI-PGF)"/>
            <person name="Lucas S."/>
            <person name="Han J."/>
            <person name="Lapidus A."/>
            <person name="Bruce D."/>
            <person name="Goodwin L."/>
            <person name="Pitluck S."/>
            <person name="Peters L."/>
            <person name="Kyrpides N."/>
            <person name="Mavromatis K."/>
            <person name="Ivanova N."/>
            <person name="Ovchinnikova G."/>
            <person name="Pagani I."/>
            <person name="Daligault H."/>
            <person name="Detter J.C."/>
            <person name="Han C."/>
            <person name="Land M."/>
            <person name="Hauser L."/>
            <person name="Markowitz V."/>
            <person name="Cheng J.-F."/>
            <person name="Hugenholtz P."/>
            <person name="Woyke T."/>
            <person name="Wu D."/>
            <person name="Verbarg S."/>
            <person name="Frueling A."/>
            <person name="Brambilla E."/>
            <person name="Klenk H.-P."/>
            <person name="Eisen J.A."/>
        </authorList>
    </citation>
    <scope>NUCLEOTIDE SEQUENCE</scope>
    <source>
        <strain>DSM 1100</strain>
    </source>
</reference>
<proteinExistence type="predicted"/>
<dbReference type="Proteomes" id="UP000008461">
    <property type="component" value="Chromosome"/>
</dbReference>